<protein>
    <submittedName>
        <fullName evidence="3">Uncharacterized protein</fullName>
    </submittedName>
</protein>
<evidence type="ECO:0000256" key="1">
    <source>
        <dbReference type="SAM" id="MobiDB-lite"/>
    </source>
</evidence>
<dbReference type="AlphaFoldDB" id="A0AA96V370"/>
<evidence type="ECO:0000313" key="4">
    <source>
        <dbReference type="Proteomes" id="UP001303587"/>
    </source>
</evidence>
<feature type="region of interest" description="Disordered" evidence="1">
    <location>
        <begin position="65"/>
        <end position="86"/>
    </location>
</feature>
<feature type="transmembrane region" description="Helical" evidence="2">
    <location>
        <begin position="29"/>
        <end position="56"/>
    </location>
</feature>
<keyword evidence="4" id="KW-1185">Reference proteome</keyword>
<feature type="compositionally biased region" description="Polar residues" evidence="1">
    <location>
        <begin position="65"/>
        <end position="79"/>
    </location>
</feature>
<evidence type="ECO:0000256" key="2">
    <source>
        <dbReference type="SAM" id="Phobius"/>
    </source>
</evidence>
<dbReference type="Proteomes" id="UP001303587">
    <property type="component" value="Chromosome"/>
</dbReference>
<dbReference type="EMBL" id="CP131060">
    <property type="protein sequence ID" value="WNY24585.1"/>
    <property type="molecule type" value="Genomic_DNA"/>
</dbReference>
<keyword evidence="2" id="KW-0472">Membrane</keyword>
<evidence type="ECO:0000313" key="3">
    <source>
        <dbReference type="EMBL" id="WNY24585.1"/>
    </source>
</evidence>
<name>A0AA96V370_9EURY</name>
<proteinExistence type="predicted"/>
<accession>A0AA96V370</accession>
<keyword evidence="2" id="KW-0812">Transmembrane</keyword>
<sequence length="149" mass="16757">MNRIHQNLIHVEILISTGWFCPMSKKSTAFVFILFLLVIVTAVGLIFLGIGSSYFFKDQSITSQESDFSGHSDTSNASNDLPAEPVPPLTQKVPEESYIGKISDTHLQNMFYVYNGKKFYSSYSDGSAARVVRTRFSENKSYEDVCTFL</sequence>
<gene>
    <name evidence="3" type="ORF">MsAc7_01070</name>
</gene>
<keyword evidence="2" id="KW-1133">Transmembrane helix</keyword>
<organism evidence="3 4">
    <name type="scientific">Methanolapillus millepedarum</name>
    <dbReference type="NCBI Taxonomy" id="3028296"/>
    <lineage>
        <taxon>Archaea</taxon>
        <taxon>Methanobacteriati</taxon>
        <taxon>Methanobacteriota</taxon>
        <taxon>Stenosarchaea group</taxon>
        <taxon>Methanomicrobia</taxon>
        <taxon>Methanosarcinales</taxon>
        <taxon>Methanosarcinaceae</taxon>
        <taxon>Methanolapillus</taxon>
    </lineage>
</organism>
<reference evidence="3 4" key="1">
    <citation type="submission" date="2023-07" db="EMBL/GenBank/DDBJ databases">
        <title>Closed genoem sequence of Methanosarcinaceae archaeon Ac7.</title>
        <authorList>
            <person name="Poehlein A."/>
            <person name="Protasov E."/>
            <person name="Platt K."/>
            <person name="Reeh H."/>
            <person name="Daniel R."/>
            <person name="Brune A."/>
        </authorList>
    </citation>
    <scope>NUCLEOTIDE SEQUENCE [LARGE SCALE GENOMIC DNA]</scope>
    <source>
        <strain evidence="3 4">Ac7</strain>
    </source>
</reference>